<organism evidence="2 3">
    <name type="scientific">Acinetobacter higginsii</name>
    <dbReference type="NCBI Taxonomy" id="70347"/>
    <lineage>
        <taxon>Bacteria</taxon>
        <taxon>Pseudomonadati</taxon>
        <taxon>Pseudomonadota</taxon>
        <taxon>Gammaproteobacteria</taxon>
        <taxon>Moraxellales</taxon>
        <taxon>Moraxellaceae</taxon>
        <taxon>Acinetobacter</taxon>
    </lineage>
</organism>
<keyword evidence="1" id="KW-0812">Transmembrane</keyword>
<gene>
    <name evidence="2" type="ORF">F966_03586</name>
</gene>
<comment type="caution">
    <text evidence="2">The sequence shown here is derived from an EMBL/GenBank/DDBJ whole genome shotgun (WGS) entry which is preliminary data.</text>
</comment>
<name>N8XF42_9GAMM</name>
<dbReference type="STRING" id="1144672.F966_03586"/>
<sequence length="123" mass="14276">MADFYEFIVCSIVMKIRILSLGLISILFIGCNKQPEVKSEKAQESFEVVDNKISEYMDILDNPDTPKQEQTRVLCKDYPNLYESKYIPALLKLTPKDYSKEKLMSDLKVSTDYYAEKLDINCQ</sequence>
<proteinExistence type="predicted"/>
<reference evidence="2 3" key="1">
    <citation type="submission" date="2013-02" db="EMBL/GenBank/DDBJ databases">
        <title>The Genome Sequence of Acinetobacter sp. CIP 56.2.</title>
        <authorList>
            <consortium name="The Broad Institute Genome Sequencing Platform"/>
            <consortium name="The Broad Institute Genome Sequencing Center for Infectious Disease"/>
            <person name="Cerqueira G."/>
            <person name="Feldgarden M."/>
            <person name="Courvalin P."/>
            <person name="Perichon B."/>
            <person name="Grillot-Courvalin C."/>
            <person name="Clermont D."/>
            <person name="Rocha E."/>
            <person name="Yoon E.-J."/>
            <person name="Nemec A."/>
            <person name="Walker B."/>
            <person name="Young S.K."/>
            <person name="Zeng Q."/>
            <person name="Gargeya S."/>
            <person name="Fitzgerald M."/>
            <person name="Haas B."/>
            <person name="Abouelleil A."/>
            <person name="Alvarado L."/>
            <person name="Arachchi H.M."/>
            <person name="Berlin A.M."/>
            <person name="Chapman S.B."/>
            <person name="Dewar J."/>
            <person name="Goldberg J."/>
            <person name="Griggs A."/>
            <person name="Gujja S."/>
            <person name="Hansen M."/>
            <person name="Howarth C."/>
            <person name="Imamovic A."/>
            <person name="Larimer J."/>
            <person name="McCowan C."/>
            <person name="Murphy C."/>
            <person name="Neiman D."/>
            <person name="Pearson M."/>
            <person name="Priest M."/>
            <person name="Roberts A."/>
            <person name="Saif S."/>
            <person name="Shea T."/>
            <person name="Sisk P."/>
            <person name="Sykes S."/>
            <person name="Wortman J."/>
            <person name="Nusbaum C."/>
            <person name="Birren B."/>
        </authorList>
    </citation>
    <scope>NUCLEOTIDE SEQUENCE [LARGE SCALE GENOMIC DNA]</scope>
    <source>
        <strain evidence="2 3">CIP 56.2</strain>
    </source>
</reference>
<protein>
    <submittedName>
        <fullName evidence="2">Uncharacterized protein</fullName>
    </submittedName>
</protein>
<dbReference type="Proteomes" id="UP000013209">
    <property type="component" value="Unassembled WGS sequence"/>
</dbReference>
<dbReference type="eggNOG" id="ENOG5031RUD">
    <property type="taxonomic scope" value="Bacteria"/>
</dbReference>
<feature type="transmembrane region" description="Helical" evidence="1">
    <location>
        <begin position="12"/>
        <end position="31"/>
    </location>
</feature>
<evidence type="ECO:0000313" key="2">
    <source>
        <dbReference type="EMBL" id="ENV07729.1"/>
    </source>
</evidence>
<dbReference type="PATRIC" id="fig|1144672.3.peg.3462"/>
<dbReference type="EMBL" id="APPH01000020">
    <property type="protein sequence ID" value="ENV07729.1"/>
    <property type="molecule type" value="Genomic_DNA"/>
</dbReference>
<dbReference type="AlphaFoldDB" id="N8XF42"/>
<keyword evidence="1" id="KW-0472">Membrane</keyword>
<keyword evidence="1" id="KW-1133">Transmembrane helix</keyword>
<dbReference type="HOGENOM" id="CLU_142672_0_0_6"/>
<evidence type="ECO:0000256" key="1">
    <source>
        <dbReference type="SAM" id="Phobius"/>
    </source>
</evidence>
<evidence type="ECO:0000313" key="3">
    <source>
        <dbReference type="Proteomes" id="UP000013209"/>
    </source>
</evidence>
<accession>N8XF42</accession>